<sequence length="324" mass="35438">MDERLNVLVTGASGFVGSSLVKMLSASTKYRPLAVYRGAPASLPSRVDSIFVRNLSELAGQSAVLSGVDVVIHAAARVHVMSEVATDPLSEFRKVNVEDTMNLARQAASAGVRRFIFISSIKVNGEFTLPGKPFTADAVPAPMDPYGVSKFEAEQALLELATRSNMEIVIIRPTLIYGPGVKANFQSMMNWLYKRIPLPFGSIDNKRSLVSLGNLSDLVWICMQHPAAANQVFLVSDGESLSTTQLLRRTASALGRKALLVPVPMAFLVFAARLLRKPALSQRLCGSLEVDINKTRNLLNWEPPVSVDDALRETARHFMDKKEK</sequence>
<evidence type="ECO:0000259" key="1">
    <source>
        <dbReference type="Pfam" id="PF01370"/>
    </source>
</evidence>
<dbReference type="Pfam" id="PF01370">
    <property type="entry name" value="Epimerase"/>
    <property type="match status" value="1"/>
</dbReference>
<reference evidence="3" key="1">
    <citation type="submission" date="2018-07" db="EMBL/GenBank/DDBJ databases">
        <authorList>
            <person name="Blom J."/>
        </authorList>
    </citation>
    <scope>NUCLEOTIDE SEQUENCE [LARGE SCALE GENOMIC DNA]</scope>
    <source>
        <strain evidence="3">CCOS 864</strain>
    </source>
</reference>
<dbReference type="PANTHER" id="PTHR43245:SF58">
    <property type="entry name" value="BLL5923 PROTEIN"/>
    <property type="match status" value="1"/>
</dbReference>
<keyword evidence="2" id="KW-0413">Isomerase</keyword>
<dbReference type="InterPro" id="IPR001509">
    <property type="entry name" value="Epimerase_deHydtase"/>
</dbReference>
<organism evidence="2 3">
    <name type="scientific">Pseudomonas wadenswilerensis</name>
    <dbReference type="NCBI Taxonomy" id="1785161"/>
    <lineage>
        <taxon>Bacteria</taxon>
        <taxon>Pseudomonadati</taxon>
        <taxon>Pseudomonadota</taxon>
        <taxon>Gammaproteobacteria</taxon>
        <taxon>Pseudomonadales</taxon>
        <taxon>Pseudomonadaceae</taxon>
        <taxon>Pseudomonas</taxon>
    </lineage>
</organism>
<name>A0A380SWM3_9PSED</name>
<dbReference type="Proteomes" id="UP000255177">
    <property type="component" value="Unassembled WGS sequence"/>
</dbReference>
<keyword evidence="3" id="KW-1185">Reference proteome</keyword>
<dbReference type="PANTHER" id="PTHR43245">
    <property type="entry name" value="BIFUNCTIONAL POLYMYXIN RESISTANCE PROTEIN ARNA"/>
    <property type="match status" value="1"/>
</dbReference>
<accession>A0A380SWM3</accession>
<dbReference type="CDD" id="cd05232">
    <property type="entry name" value="UDP_G4E_4_SDR_e"/>
    <property type="match status" value="1"/>
</dbReference>
<dbReference type="RefSeq" id="WP_115085835.1">
    <property type="nucleotide sequence ID" value="NZ_CBCSFG010000016.1"/>
</dbReference>
<dbReference type="InterPro" id="IPR036291">
    <property type="entry name" value="NAD(P)-bd_dom_sf"/>
</dbReference>
<dbReference type="Gene3D" id="3.40.50.720">
    <property type="entry name" value="NAD(P)-binding Rossmann-like Domain"/>
    <property type="match status" value="1"/>
</dbReference>
<gene>
    <name evidence="2" type="primary">galE</name>
    <name evidence="2" type="ORF">CCOS864_01581</name>
</gene>
<dbReference type="AlphaFoldDB" id="A0A380SWM3"/>
<feature type="domain" description="NAD-dependent epimerase/dehydratase" evidence="1">
    <location>
        <begin position="7"/>
        <end position="230"/>
    </location>
</feature>
<evidence type="ECO:0000313" key="3">
    <source>
        <dbReference type="Proteomes" id="UP000255177"/>
    </source>
</evidence>
<dbReference type="EMBL" id="UIDD01000005">
    <property type="protein sequence ID" value="SUQ62153.1"/>
    <property type="molecule type" value="Genomic_DNA"/>
</dbReference>
<dbReference type="InterPro" id="IPR050177">
    <property type="entry name" value="Lipid_A_modif_metabolic_enz"/>
</dbReference>
<dbReference type="SUPFAM" id="SSF51735">
    <property type="entry name" value="NAD(P)-binding Rossmann-fold domains"/>
    <property type="match status" value="1"/>
</dbReference>
<protein>
    <submittedName>
        <fullName evidence="2">UDP-glucose 4-epimerase</fullName>
        <ecNumber evidence="2">5.1.3.2</ecNumber>
    </submittedName>
</protein>
<dbReference type="GO" id="GO:0003978">
    <property type="term" value="F:UDP-glucose 4-epimerase activity"/>
    <property type="evidence" value="ECO:0007669"/>
    <property type="project" value="UniProtKB-EC"/>
</dbReference>
<dbReference type="EC" id="5.1.3.2" evidence="2"/>
<evidence type="ECO:0000313" key="2">
    <source>
        <dbReference type="EMBL" id="SUQ62153.1"/>
    </source>
</evidence>
<proteinExistence type="predicted"/>